<feature type="compositionally biased region" description="Acidic residues" evidence="5">
    <location>
        <begin position="234"/>
        <end position="245"/>
    </location>
</feature>
<keyword evidence="4" id="KW-0539">Nucleus</keyword>
<dbReference type="InterPro" id="IPR036638">
    <property type="entry name" value="HLH_DNA-bd_sf"/>
</dbReference>
<dbReference type="InterPro" id="IPR047265">
    <property type="entry name" value="PIF1-like_bHLH"/>
</dbReference>
<dbReference type="FunFam" id="4.10.280.10:FF:000004">
    <property type="entry name" value="Basic helix-loop-helix transcription factor"/>
    <property type="match status" value="1"/>
</dbReference>
<dbReference type="SMART" id="SM00353">
    <property type="entry name" value="HLH"/>
    <property type="match status" value="1"/>
</dbReference>
<dbReference type="HOGENOM" id="CLU_030314_1_0_1"/>
<feature type="region of interest" description="Disordered" evidence="5">
    <location>
        <begin position="1"/>
        <end position="36"/>
    </location>
</feature>
<dbReference type="AlphaFoldDB" id="U5D5U5"/>
<dbReference type="InterPro" id="IPR044273">
    <property type="entry name" value="PIF3-like"/>
</dbReference>
<sequence>MNHCVPDWDMEDDPLPSSSDFQPSSGHLKKPSAPSEDELVELVWQDGQVMMQKTSRRAPPMAGKPETIVRRAEAIAGNSGFPAEPLLENPLFIQEDEMAAWLHCSPLDDFCSELFTGNVPQEKTKDHHGSSHAENSGFGEGKRVTQFSQFLRRDAVTGAVGSVCGGESTVVDSNDTVTAAAATAPVIGSGKWSQLQVGSSCLEMQAACEATSSGGSGAAGGGSECRKRKGREGDEAECQSEDVESFDGKKASQRSATARRTRAAEVHNLSERRRRDRINERMRALQELIPHCNKSDKASMLDEAIEYLKTLQLQVQMMSMGCAMPPMMLPGIQQYVTPMGMGMGVGMGMGMGMEMAAAGLSRPLMPFSPMHTHPHAPILPVMHGHGASGHSSSRLPLPPLRVSATQVADTPSHQASNLPIPHPQEVGPSHVGQQNQTPHNSNFLDAPYPYYMGFHPMQMPPQAMNILPYSSNTHIMQQNQPPSQSNPSAIAETSNNAKSGVGSIEI</sequence>
<evidence type="ECO:0000256" key="2">
    <source>
        <dbReference type="ARBA" id="ARBA00023015"/>
    </source>
</evidence>
<feature type="region of interest" description="Disordered" evidence="5">
    <location>
        <begin position="211"/>
        <end position="268"/>
    </location>
</feature>
<dbReference type="GO" id="GO:0003700">
    <property type="term" value="F:DNA-binding transcription factor activity"/>
    <property type="evidence" value="ECO:0007669"/>
    <property type="project" value="InterPro"/>
</dbReference>
<dbReference type="STRING" id="13333.U5D5U5"/>
<gene>
    <name evidence="7" type="ORF">AMTR_s00039p00032460</name>
</gene>
<keyword evidence="8" id="KW-1185">Reference proteome</keyword>
<reference evidence="8" key="1">
    <citation type="journal article" date="2013" name="Science">
        <title>The Amborella genome and the evolution of flowering plants.</title>
        <authorList>
            <consortium name="Amborella Genome Project"/>
        </authorList>
    </citation>
    <scope>NUCLEOTIDE SEQUENCE [LARGE SCALE GENOMIC DNA]</scope>
</reference>
<evidence type="ECO:0000256" key="4">
    <source>
        <dbReference type="ARBA" id="ARBA00023242"/>
    </source>
</evidence>
<feature type="domain" description="BHLH" evidence="6">
    <location>
        <begin position="262"/>
        <end position="311"/>
    </location>
</feature>
<dbReference type="InterPro" id="IPR011598">
    <property type="entry name" value="bHLH_dom"/>
</dbReference>
<feature type="compositionally biased region" description="Gly residues" evidence="5">
    <location>
        <begin position="214"/>
        <end position="223"/>
    </location>
</feature>
<accession>U5D5U5</accession>
<protein>
    <recommendedName>
        <fullName evidence="6">BHLH domain-containing protein</fullName>
    </recommendedName>
</protein>
<dbReference type="PANTHER" id="PTHR46807:SF1">
    <property type="entry name" value="TRANSCRIPTION FACTOR PIF3"/>
    <property type="match status" value="1"/>
</dbReference>
<dbReference type="OMA" id="MPEDGIM"/>
<feature type="compositionally biased region" description="Low complexity" evidence="5">
    <location>
        <begin position="477"/>
        <end position="488"/>
    </location>
</feature>
<dbReference type="Gramene" id="ERN15723">
    <property type="protein sequence ID" value="ERN15723"/>
    <property type="gene ID" value="AMTR_s00039p00032460"/>
</dbReference>
<dbReference type="CDD" id="cd11445">
    <property type="entry name" value="bHLH_AtPIF_like"/>
    <property type="match status" value="1"/>
</dbReference>
<comment type="subcellular location">
    <subcellularLocation>
        <location evidence="1">Nucleus</location>
    </subcellularLocation>
</comment>
<name>U5D5U5_AMBTC</name>
<feature type="compositionally biased region" description="Polar residues" evidence="5">
    <location>
        <begin position="16"/>
        <end position="25"/>
    </location>
</feature>
<evidence type="ECO:0000313" key="7">
    <source>
        <dbReference type="EMBL" id="ERN15723.1"/>
    </source>
</evidence>
<dbReference type="PROSITE" id="PS50888">
    <property type="entry name" value="BHLH"/>
    <property type="match status" value="1"/>
</dbReference>
<dbReference type="EMBL" id="KI392495">
    <property type="protein sequence ID" value="ERN15723.1"/>
    <property type="molecule type" value="Genomic_DNA"/>
</dbReference>
<feature type="region of interest" description="Disordered" evidence="5">
    <location>
        <begin position="476"/>
        <end position="506"/>
    </location>
</feature>
<dbReference type="PANTHER" id="PTHR46807">
    <property type="entry name" value="TRANSCRIPTION FACTOR PIF3"/>
    <property type="match status" value="1"/>
</dbReference>
<keyword evidence="3" id="KW-0804">Transcription</keyword>
<evidence type="ECO:0000256" key="1">
    <source>
        <dbReference type="ARBA" id="ARBA00004123"/>
    </source>
</evidence>
<dbReference type="GO" id="GO:0046983">
    <property type="term" value="F:protein dimerization activity"/>
    <property type="evidence" value="ECO:0007669"/>
    <property type="project" value="InterPro"/>
</dbReference>
<evidence type="ECO:0000259" key="6">
    <source>
        <dbReference type="PROSITE" id="PS50888"/>
    </source>
</evidence>
<dbReference type="Gene3D" id="4.10.280.10">
    <property type="entry name" value="Helix-loop-helix DNA-binding domain"/>
    <property type="match status" value="1"/>
</dbReference>
<evidence type="ECO:0000256" key="5">
    <source>
        <dbReference type="SAM" id="MobiDB-lite"/>
    </source>
</evidence>
<dbReference type="Pfam" id="PF00010">
    <property type="entry name" value="HLH"/>
    <property type="match status" value="1"/>
</dbReference>
<evidence type="ECO:0000313" key="8">
    <source>
        <dbReference type="Proteomes" id="UP000017836"/>
    </source>
</evidence>
<dbReference type="SUPFAM" id="SSF47459">
    <property type="entry name" value="HLH, helix-loop-helix DNA-binding domain"/>
    <property type="match status" value="1"/>
</dbReference>
<dbReference type="Proteomes" id="UP000017836">
    <property type="component" value="Unassembled WGS sequence"/>
</dbReference>
<dbReference type="eggNOG" id="ENOG502QR6A">
    <property type="taxonomic scope" value="Eukaryota"/>
</dbReference>
<dbReference type="GO" id="GO:0005634">
    <property type="term" value="C:nucleus"/>
    <property type="evidence" value="ECO:0000318"/>
    <property type="project" value="GO_Central"/>
</dbReference>
<keyword evidence="2" id="KW-0805">Transcription regulation</keyword>
<organism evidence="7 8">
    <name type="scientific">Amborella trichopoda</name>
    <dbReference type="NCBI Taxonomy" id="13333"/>
    <lineage>
        <taxon>Eukaryota</taxon>
        <taxon>Viridiplantae</taxon>
        <taxon>Streptophyta</taxon>
        <taxon>Embryophyta</taxon>
        <taxon>Tracheophyta</taxon>
        <taxon>Spermatophyta</taxon>
        <taxon>Magnoliopsida</taxon>
        <taxon>Amborellales</taxon>
        <taxon>Amborellaceae</taxon>
        <taxon>Amborella</taxon>
    </lineage>
</organism>
<proteinExistence type="predicted"/>
<evidence type="ECO:0000256" key="3">
    <source>
        <dbReference type="ARBA" id="ARBA00023163"/>
    </source>
</evidence>